<dbReference type="Gene3D" id="1.10.1370.30">
    <property type="match status" value="1"/>
</dbReference>
<feature type="disulfide bond" evidence="10 12">
    <location>
        <begin position="349"/>
        <end position="367"/>
    </location>
</feature>
<keyword evidence="9 13" id="KW-0479">Metal-binding</keyword>
<sequence length="638" mass="73704">MDKFFVYEMQTLLRAFIAVSAILIGLGVKDGGSEGETPAQFLERYERETLPRWNMVAEAAWQQKTNITDENTAAFGKASLELAKFSQKNEKQALVFLKNNSLQLTFDQRRQLTKIADIGTSAQTNKTKLKRLQTVISEMEQIYSKAEVCMNPSGDCLKLEPGLAELMRSSRDCQNLSDAWRGWRDQSGKKMKDLYQEYVQLSNEAVQILGHNDLGDYWKSLYDTSTFEEDVAVLFDQLLPLYQHLHSYVRRKLKEQYGPEIFPSTGHIPAHLLGNMWSQQWNNIADLVNPFKNKQLMDVTEEMKRQGYTTKKMFQTAEDFFYSLGLDNMTQIFWEKSMLERPEGREVVCHPSAWDMKKQDDFRIKMCTTINHEDLMTVHHEMGHIHYFMQYENQSFTYRSGANPAFHEAVGDTIALSVQTPSHLKSIGLLKVGDEQDKEKMAFMPFGYLIDQWRWSVFRGDTPPEQYNNEWWHLRCRLQGISPAVKRGADDFDPAATNHVVANFAYIQYFVSFVLQFQFYKAACVAAGYTGPLYKCDFYNNKAAGEKFKSMLQLGSSLPWPEAMERMTGQRHMDAGPLVEYFEPLLDFLRKENGDDYGWEEKCPENPPPCNARTIKLDTSLWTVSFRASGRLGLRIFD</sequence>
<evidence type="ECO:0000256" key="7">
    <source>
        <dbReference type="PIRSR" id="PIRSR601548-11"/>
    </source>
</evidence>
<dbReference type="Proteomes" id="UP001283361">
    <property type="component" value="Unassembled WGS sequence"/>
</dbReference>
<feature type="active site" description="Proton acceptor 2" evidence="7">
    <location>
        <position position="381"/>
    </location>
</feature>
<evidence type="ECO:0000313" key="15">
    <source>
        <dbReference type="Proteomes" id="UP001283361"/>
    </source>
</evidence>
<evidence type="ECO:0000256" key="10">
    <source>
        <dbReference type="PIRSR" id="PIRSR601548-4"/>
    </source>
</evidence>
<dbReference type="InterPro" id="IPR001548">
    <property type="entry name" value="Peptidase_M2"/>
</dbReference>
<dbReference type="GO" id="GO:0004180">
    <property type="term" value="F:carboxypeptidase activity"/>
    <property type="evidence" value="ECO:0007669"/>
    <property type="project" value="UniProtKB-KW"/>
</dbReference>
<evidence type="ECO:0000256" key="3">
    <source>
        <dbReference type="ARBA" id="ARBA00023157"/>
    </source>
</evidence>
<feature type="binding site" evidence="9">
    <location>
        <position position="408"/>
    </location>
    <ligand>
        <name>Zn(2+)</name>
        <dbReference type="ChEBI" id="CHEBI:29105"/>
        <label>1</label>
        <note>catalytic</note>
    </ligand>
</feature>
<dbReference type="CDD" id="cd06461">
    <property type="entry name" value="M2_ACE"/>
    <property type="match status" value="1"/>
</dbReference>
<accession>A0AAE1A4T3</accession>
<dbReference type="EMBL" id="JAWDGP010002720">
    <property type="protein sequence ID" value="KAK3780476.1"/>
    <property type="molecule type" value="Genomic_DNA"/>
</dbReference>
<name>A0AAE1A4T3_9GAST</name>
<keyword evidence="9 13" id="KW-0862">Zinc</keyword>
<keyword evidence="3 10" id="KW-1015">Disulfide bond</keyword>
<dbReference type="PANTHER" id="PTHR10514:SF27">
    <property type="entry name" value="ANGIOTENSIN-CONVERTING ENZYME"/>
    <property type="match status" value="1"/>
</dbReference>
<protein>
    <recommendedName>
        <fullName evidence="13">Angiotensin-converting enzyme</fullName>
        <ecNumber evidence="13">3.4.-.-</ecNumber>
    </recommendedName>
</protein>
<comment type="caution">
    <text evidence="12">Lacks conserved residue(s) required for the propagation of feature annotation.</text>
</comment>
<feature type="binding site" evidence="9">
    <location>
        <position position="384"/>
    </location>
    <ligand>
        <name>Zn(2+)</name>
        <dbReference type="ChEBI" id="CHEBI:29105"/>
        <label>1</label>
        <note>catalytic</note>
    </ligand>
</feature>
<comment type="cofactor">
    <cofactor evidence="13">
        <name>Zn(2+)</name>
        <dbReference type="ChEBI" id="CHEBI:29105"/>
    </cofactor>
    <text evidence="13">Binds 1 zinc ion per subunit.</text>
</comment>
<feature type="binding site" evidence="11">
    <location>
        <position position="384"/>
    </location>
    <ligand>
        <name>Zn(2+)</name>
        <dbReference type="ChEBI" id="CHEBI:29105"/>
        <label>2</label>
        <note>catalytic</note>
    </ligand>
</feature>
<evidence type="ECO:0000256" key="1">
    <source>
        <dbReference type="ARBA" id="ARBA00008139"/>
    </source>
</evidence>
<keyword evidence="13" id="KW-0378">Hydrolase</keyword>
<comment type="caution">
    <text evidence="14">The sequence shown here is derived from an EMBL/GenBank/DDBJ whole genome shotgun (WGS) entry which is preliminary data.</text>
</comment>
<feature type="disulfide bond" evidence="10">
    <location>
        <begin position="149"/>
        <end position="156"/>
    </location>
</feature>
<keyword evidence="13" id="KW-0645">Protease</keyword>
<feature type="active site" description="Proton donor 1" evidence="5">
    <location>
        <position position="499"/>
    </location>
</feature>
<dbReference type="PRINTS" id="PR00791">
    <property type="entry name" value="PEPDIPTASEA"/>
</dbReference>
<evidence type="ECO:0000313" key="14">
    <source>
        <dbReference type="EMBL" id="KAK3780476.1"/>
    </source>
</evidence>
<feature type="disulfide bond" evidence="10">
    <location>
        <begin position="524"/>
        <end position="536"/>
    </location>
</feature>
<evidence type="ECO:0000256" key="4">
    <source>
        <dbReference type="ARBA" id="ARBA00023180"/>
    </source>
</evidence>
<dbReference type="PROSITE" id="PS52011">
    <property type="entry name" value="PEPTIDASE_M2"/>
    <property type="match status" value="1"/>
</dbReference>
<dbReference type="GO" id="GO:0008237">
    <property type="term" value="F:metallopeptidase activity"/>
    <property type="evidence" value="ECO:0007669"/>
    <property type="project" value="UniProtKB-KW"/>
</dbReference>
<evidence type="ECO:0000256" key="13">
    <source>
        <dbReference type="RuleBase" id="RU361144"/>
    </source>
</evidence>
<dbReference type="EC" id="3.4.-.-" evidence="13"/>
<keyword evidence="15" id="KW-1185">Reference proteome</keyword>
<feature type="active site" description="Proton donor 2" evidence="7">
    <location>
        <position position="499"/>
    </location>
</feature>
<feature type="active site" description="Proton acceptor 1" evidence="5">
    <location>
        <position position="381"/>
    </location>
</feature>
<evidence type="ECO:0000256" key="12">
    <source>
        <dbReference type="PROSITE-ProRule" id="PRU01355"/>
    </source>
</evidence>
<dbReference type="PANTHER" id="PTHR10514">
    <property type="entry name" value="ANGIOTENSIN-CONVERTING ENZYME"/>
    <property type="match status" value="1"/>
</dbReference>
<dbReference type="AlphaFoldDB" id="A0AAE1A4T3"/>
<keyword evidence="13" id="KW-0121">Carboxypeptidase</keyword>
<feature type="binding site" evidence="9">
    <location>
        <position position="380"/>
    </location>
    <ligand>
        <name>Zn(2+)</name>
        <dbReference type="ChEBI" id="CHEBI:29105"/>
        <label>1</label>
        <note>catalytic</note>
    </ligand>
</feature>
<proteinExistence type="inferred from homology"/>
<evidence type="ECO:0000256" key="9">
    <source>
        <dbReference type="PIRSR" id="PIRSR601548-3"/>
    </source>
</evidence>
<organism evidence="14 15">
    <name type="scientific">Elysia crispata</name>
    <name type="common">lettuce slug</name>
    <dbReference type="NCBI Taxonomy" id="231223"/>
    <lineage>
        <taxon>Eukaryota</taxon>
        <taxon>Metazoa</taxon>
        <taxon>Spiralia</taxon>
        <taxon>Lophotrochozoa</taxon>
        <taxon>Mollusca</taxon>
        <taxon>Gastropoda</taxon>
        <taxon>Heterobranchia</taxon>
        <taxon>Euthyneura</taxon>
        <taxon>Panpulmonata</taxon>
        <taxon>Sacoglossa</taxon>
        <taxon>Placobranchoidea</taxon>
        <taxon>Plakobranchidae</taxon>
        <taxon>Elysia</taxon>
    </lineage>
</organism>
<dbReference type="GO" id="GO:0005886">
    <property type="term" value="C:plasma membrane"/>
    <property type="evidence" value="ECO:0007669"/>
    <property type="project" value="TreeGrafter"/>
</dbReference>
<feature type="glycosylation site" description="N-linked (GlcNAc...) asparagine" evidence="6">
    <location>
        <position position="66"/>
    </location>
</feature>
<evidence type="ECO:0000256" key="2">
    <source>
        <dbReference type="ARBA" id="ARBA00022729"/>
    </source>
</evidence>
<dbReference type="GO" id="GO:0046872">
    <property type="term" value="F:metal ion binding"/>
    <property type="evidence" value="ECO:0007669"/>
    <property type="project" value="UniProtKB-KW"/>
</dbReference>
<comment type="similarity">
    <text evidence="1 12 13">Belongs to the peptidase M2 family.</text>
</comment>
<evidence type="ECO:0000256" key="8">
    <source>
        <dbReference type="PIRSR" id="PIRSR601548-2"/>
    </source>
</evidence>
<dbReference type="SUPFAM" id="SSF55486">
    <property type="entry name" value="Metalloproteases ('zincins'), catalytic domain"/>
    <property type="match status" value="1"/>
</dbReference>
<evidence type="ECO:0000256" key="5">
    <source>
        <dbReference type="PIRSR" id="PIRSR601548-1"/>
    </source>
</evidence>
<feature type="binding site" evidence="8">
    <location>
        <position position="222"/>
    </location>
    <ligand>
        <name>chloride</name>
        <dbReference type="ChEBI" id="CHEBI:17996"/>
        <label>1</label>
    </ligand>
</feature>
<keyword evidence="4 6" id="KW-0325">Glycoprotein</keyword>
<dbReference type="Pfam" id="PF01401">
    <property type="entry name" value="Peptidase_M2"/>
    <property type="match status" value="1"/>
</dbReference>
<dbReference type="GO" id="GO:0006508">
    <property type="term" value="P:proteolysis"/>
    <property type="evidence" value="ECO:0007669"/>
    <property type="project" value="UniProtKB-KW"/>
</dbReference>
<dbReference type="GO" id="GO:0008241">
    <property type="term" value="F:peptidyl-dipeptidase activity"/>
    <property type="evidence" value="ECO:0007669"/>
    <property type="project" value="InterPro"/>
</dbReference>
<keyword evidence="13" id="KW-0482">Metalloprotease</keyword>
<keyword evidence="2" id="KW-0732">Signal</keyword>
<feature type="binding site" evidence="11">
    <location>
        <position position="408"/>
    </location>
    <ligand>
        <name>Zn(2+)</name>
        <dbReference type="ChEBI" id="CHEBI:29105"/>
        <label>2</label>
        <note>catalytic</note>
    </ligand>
</feature>
<evidence type="ECO:0000256" key="11">
    <source>
        <dbReference type="PIRSR" id="PIRSR601548-8"/>
    </source>
</evidence>
<feature type="binding site" evidence="11">
    <location>
        <position position="380"/>
    </location>
    <ligand>
        <name>Zn(2+)</name>
        <dbReference type="ChEBI" id="CHEBI:29105"/>
        <label>2</label>
        <note>catalytic</note>
    </ligand>
</feature>
<evidence type="ECO:0000256" key="6">
    <source>
        <dbReference type="PIRSR" id="PIRSR601548-10"/>
    </source>
</evidence>
<reference evidence="14" key="1">
    <citation type="journal article" date="2023" name="G3 (Bethesda)">
        <title>A reference genome for the long-term kleptoplast-retaining sea slug Elysia crispata morphotype clarki.</title>
        <authorList>
            <person name="Eastman K.E."/>
            <person name="Pendleton A.L."/>
            <person name="Shaikh M.A."/>
            <person name="Suttiyut T."/>
            <person name="Ogas R."/>
            <person name="Tomko P."/>
            <person name="Gavelis G."/>
            <person name="Widhalm J.R."/>
            <person name="Wisecaver J.H."/>
        </authorList>
    </citation>
    <scope>NUCLEOTIDE SEQUENCE</scope>
    <source>
        <strain evidence="14">ECLA1</strain>
    </source>
</reference>
<gene>
    <name evidence="14" type="ORF">RRG08_041333</name>
</gene>